<dbReference type="EMBL" id="OJIN01000183">
    <property type="protein sequence ID" value="SPD75031.1"/>
    <property type="molecule type" value="Genomic_DNA"/>
</dbReference>
<organism evidence="1">
    <name type="scientific">uncultured Desulfobacterium sp</name>
    <dbReference type="NCBI Taxonomy" id="201089"/>
    <lineage>
        <taxon>Bacteria</taxon>
        <taxon>Pseudomonadati</taxon>
        <taxon>Thermodesulfobacteriota</taxon>
        <taxon>Desulfobacteria</taxon>
        <taxon>Desulfobacterales</taxon>
        <taxon>Desulfobacteriaceae</taxon>
        <taxon>Desulfobacterium</taxon>
        <taxon>environmental samples</taxon>
    </lineage>
</organism>
<protein>
    <submittedName>
        <fullName evidence="1">Uncharacterized protein</fullName>
    </submittedName>
</protein>
<reference evidence="1" key="1">
    <citation type="submission" date="2018-01" db="EMBL/GenBank/DDBJ databases">
        <authorList>
            <person name="Regsiter A."/>
            <person name="William W."/>
        </authorList>
    </citation>
    <scope>NUCLEOTIDE SEQUENCE</scope>
    <source>
        <strain evidence="1">TRIP AH-1</strain>
    </source>
</reference>
<dbReference type="AlphaFoldDB" id="A0A445N0A5"/>
<proteinExistence type="predicted"/>
<name>A0A445N0A5_9BACT</name>
<gene>
    <name evidence="1" type="ORF">PITCH_A410012</name>
</gene>
<sequence>MPVLFSSFFFFEAEEVRFIEAYFESMRDLFDNPLLRKLGPHFLQHDSKRQMGTSLITDGDICRNEYYVSQRII</sequence>
<accession>A0A445N0A5</accession>
<evidence type="ECO:0000313" key="1">
    <source>
        <dbReference type="EMBL" id="SPD75031.1"/>
    </source>
</evidence>